<name>A0ACD1IR34_9EURO</name>
<sequence>MRYRQITDNGVLALIDYHYLTADSATERPKKKRKKTKQVDTAADGPIITDDDPLELKISATNMMNDDEGRPAVVTCEAADAIIDSAAAENATRRNEGDNEDAPAIEGEEEDDAWDGVGCRAGLQTATQTAAMVAAQERRKKAEASTYKESPAGEQVQETIHRDMSGRINNVAMKRAEVRRAEEEKREEAQAKEALMGDAFQPYRNGIRSGQRWDRVDRSNGSEKEWFAARNRTSRLETLDYEWRMDE</sequence>
<evidence type="ECO:0000313" key="1">
    <source>
        <dbReference type="EMBL" id="RAK92528.1"/>
    </source>
</evidence>
<accession>A0ACD1IR34</accession>
<reference evidence="1" key="1">
    <citation type="submission" date="2018-02" db="EMBL/GenBank/DDBJ databases">
        <title>The genomes of Aspergillus section Nigri reveals drivers in fungal speciation.</title>
        <authorList>
            <consortium name="DOE Joint Genome Institute"/>
            <person name="Vesth T.C."/>
            <person name="Nybo J."/>
            <person name="Theobald S."/>
            <person name="Brandl J."/>
            <person name="Frisvad J.C."/>
            <person name="Nielsen K.F."/>
            <person name="Lyhne E.K."/>
            <person name="Kogle M.E."/>
            <person name="Kuo A."/>
            <person name="Riley R."/>
            <person name="Clum A."/>
            <person name="Nolan M."/>
            <person name="Lipzen A."/>
            <person name="Salamov A."/>
            <person name="Henrissat B."/>
            <person name="Wiebenga A."/>
            <person name="De vries R.P."/>
            <person name="Grigoriev I.V."/>
            <person name="Mortensen U.H."/>
            <person name="Andersen M.R."/>
            <person name="Baker S.E."/>
        </authorList>
    </citation>
    <scope>NUCLEOTIDE SEQUENCE</scope>
    <source>
        <strain evidence="1">CBS 115574</strain>
    </source>
</reference>
<gene>
    <name evidence="1" type="ORF">BO79DRAFT_224843</name>
</gene>
<evidence type="ECO:0000313" key="2">
    <source>
        <dbReference type="Proteomes" id="UP000249748"/>
    </source>
</evidence>
<keyword evidence="2" id="KW-1185">Reference proteome</keyword>
<proteinExistence type="predicted"/>
<dbReference type="EMBL" id="KZ824538">
    <property type="protein sequence ID" value="RAK92528.1"/>
    <property type="molecule type" value="Genomic_DNA"/>
</dbReference>
<dbReference type="Proteomes" id="UP000249748">
    <property type="component" value="Unassembled WGS sequence"/>
</dbReference>
<protein>
    <submittedName>
        <fullName evidence="1">Uncharacterized protein</fullName>
    </submittedName>
</protein>
<organism evidence="1 2">
    <name type="scientific">Aspergillus costaricaensis CBS 115574</name>
    <dbReference type="NCBI Taxonomy" id="1448317"/>
    <lineage>
        <taxon>Eukaryota</taxon>
        <taxon>Fungi</taxon>
        <taxon>Dikarya</taxon>
        <taxon>Ascomycota</taxon>
        <taxon>Pezizomycotina</taxon>
        <taxon>Eurotiomycetes</taxon>
        <taxon>Eurotiomycetidae</taxon>
        <taxon>Eurotiales</taxon>
        <taxon>Aspergillaceae</taxon>
        <taxon>Aspergillus</taxon>
        <taxon>Aspergillus subgen. Circumdati</taxon>
    </lineage>
</organism>